<gene>
    <name evidence="2" type="ORF">HII31_05010</name>
</gene>
<comment type="caution">
    <text evidence="2">The sequence shown here is derived from an EMBL/GenBank/DDBJ whole genome shotgun (WGS) entry which is preliminary data.</text>
</comment>
<feature type="compositionally biased region" description="Low complexity" evidence="1">
    <location>
        <begin position="527"/>
        <end position="539"/>
    </location>
</feature>
<sequence>MIKNELNSEPQPESQNAQRPIRTHSPVISMSEGSQKTPERSRDEEADESERPDERKSSISSEEETPDQAQPSLTSLANSGDQSRRQDQPQDRTRQGARSRGLRRGHTFGTHPIGEMYNADPVGFTAWLGESNQRREESIRRGKAAKSSSPAEAARESAPATEAKDSRSSSGQLRRSGRLQKLQDATTGTSSPPSQEKKRRSDAGLAASDSENDTPLKKRPTPRRVGSTTNSEEVSPTDPPTPAPSGSPMSISPTDGSNADAARPSKKAKGKQRLQDAAATSGPSSRPDLQTTELPLDHNTPPHRGTKQITRHIAKLCKKIRKKMAGSTGLPSAEVRDWLGRKCMKTFTSSGFFRSPTSSKEKLPKIWEYFMDIRLFCPQDWRNLATANVKAGKPFPRKCAVKSVTAETSSVGTRRNDGAVMPDSSTRVTTQTDAWNLPGPSTMQEHQESSADEDDPESSDDSGSDEDAETAYELLQRAFPEGEDGLDDGAEADPALRAALRESVKTATAEDEKRNGKLDEENIDVGPSTRPTSDRSPPSLDNEAALSELARETQQAIQDSIHRPEGADRASVVSNPSAEPSRRQQSANEDSAKQTDDADDQIAGNPNTENDPLGEDDFDSDKEEFDESDGDEELRQKSKNASLDIAEIIE</sequence>
<feature type="compositionally biased region" description="Polar residues" evidence="1">
    <location>
        <begin position="67"/>
        <end position="80"/>
    </location>
</feature>
<feature type="compositionally biased region" description="Polar residues" evidence="1">
    <location>
        <begin position="281"/>
        <end position="293"/>
    </location>
</feature>
<name>A0A8H6VMK9_9PEZI</name>
<dbReference type="AlphaFoldDB" id="A0A8H6VMK9"/>
<feature type="compositionally biased region" description="Acidic residues" evidence="1">
    <location>
        <begin position="612"/>
        <end position="632"/>
    </location>
</feature>
<reference evidence="2" key="1">
    <citation type="submission" date="2020-04" db="EMBL/GenBank/DDBJ databases">
        <title>Draft genome resource of the tomato pathogen Pseudocercospora fuligena.</title>
        <authorList>
            <person name="Zaccaron A."/>
        </authorList>
    </citation>
    <scope>NUCLEOTIDE SEQUENCE</scope>
    <source>
        <strain evidence="2">PF001</strain>
    </source>
</reference>
<accession>A0A8H6VMK9</accession>
<feature type="region of interest" description="Disordered" evidence="1">
    <location>
        <begin position="401"/>
        <end position="650"/>
    </location>
</feature>
<feature type="compositionally biased region" description="Polar residues" evidence="1">
    <location>
        <begin position="572"/>
        <end position="589"/>
    </location>
</feature>
<evidence type="ECO:0000313" key="3">
    <source>
        <dbReference type="Proteomes" id="UP000660729"/>
    </source>
</evidence>
<organism evidence="2 3">
    <name type="scientific">Pseudocercospora fuligena</name>
    <dbReference type="NCBI Taxonomy" id="685502"/>
    <lineage>
        <taxon>Eukaryota</taxon>
        <taxon>Fungi</taxon>
        <taxon>Dikarya</taxon>
        <taxon>Ascomycota</taxon>
        <taxon>Pezizomycotina</taxon>
        <taxon>Dothideomycetes</taxon>
        <taxon>Dothideomycetidae</taxon>
        <taxon>Mycosphaerellales</taxon>
        <taxon>Mycosphaerellaceae</taxon>
        <taxon>Pseudocercospora</taxon>
    </lineage>
</organism>
<evidence type="ECO:0000256" key="1">
    <source>
        <dbReference type="SAM" id="MobiDB-lite"/>
    </source>
</evidence>
<feature type="compositionally biased region" description="Polar residues" evidence="1">
    <location>
        <begin position="183"/>
        <end position="194"/>
    </location>
</feature>
<feature type="compositionally biased region" description="Acidic residues" evidence="1">
    <location>
        <begin position="481"/>
        <end position="491"/>
    </location>
</feature>
<evidence type="ECO:0000313" key="2">
    <source>
        <dbReference type="EMBL" id="KAF7193664.1"/>
    </source>
</evidence>
<feature type="compositionally biased region" description="Basic residues" evidence="1">
    <location>
        <begin position="95"/>
        <end position="106"/>
    </location>
</feature>
<feature type="compositionally biased region" description="Polar residues" evidence="1">
    <location>
        <begin position="1"/>
        <end position="18"/>
    </location>
</feature>
<feature type="compositionally biased region" description="Polar residues" evidence="1">
    <location>
        <begin position="423"/>
        <end position="444"/>
    </location>
</feature>
<feature type="compositionally biased region" description="Basic and acidic residues" evidence="1">
    <location>
        <begin position="499"/>
        <end position="520"/>
    </location>
</feature>
<protein>
    <submittedName>
        <fullName evidence="2">Uncharacterized protein</fullName>
    </submittedName>
</protein>
<feature type="compositionally biased region" description="Acidic residues" evidence="1">
    <location>
        <begin position="450"/>
        <end position="470"/>
    </location>
</feature>
<feature type="compositionally biased region" description="Low complexity" evidence="1">
    <location>
        <begin position="145"/>
        <end position="161"/>
    </location>
</feature>
<feature type="compositionally biased region" description="Basic and acidic residues" evidence="1">
    <location>
        <begin position="82"/>
        <end position="94"/>
    </location>
</feature>
<dbReference type="EMBL" id="JABCIY010000077">
    <property type="protein sequence ID" value="KAF7193664.1"/>
    <property type="molecule type" value="Genomic_DNA"/>
</dbReference>
<feature type="region of interest" description="Disordered" evidence="1">
    <location>
        <begin position="1"/>
        <end position="309"/>
    </location>
</feature>
<dbReference type="OrthoDB" id="10676381at2759"/>
<proteinExistence type="predicted"/>
<feature type="compositionally biased region" description="Polar residues" evidence="1">
    <location>
        <begin position="247"/>
        <end position="257"/>
    </location>
</feature>
<keyword evidence="3" id="KW-1185">Reference proteome</keyword>
<dbReference type="Proteomes" id="UP000660729">
    <property type="component" value="Unassembled WGS sequence"/>
</dbReference>
<feature type="compositionally biased region" description="Polar residues" evidence="1">
    <location>
        <begin position="26"/>
        <end position="36"/>
    </location>
</feature>